<dbReference type="EMBL" id="QYUN01000002">
    <property type="protein sequence ID" value="RJG06180.1"/>
    <property type="molecule type" value="Genomic_DNA"/>
</dbReference>
<feature type="signal peptide" evidence="2">
    <location>
        <begin position="1"/>
        <end position="24"/>
    </location>
</feature>
<evidence type="ECO:0000256" key="2">
    <source>
        <dbReference type="SAM" id="SignalP"/>
    </source>
</evidence>
<keyword evidence="4" id="KW-1185">Reference proteome</keyword>
<proteinExistence type="predicted"/>
<protein>
    <submittedName>
        <fullName evidence="3">DUF4124 domain-containing protein</fullName>
    </submittedName>
</protein>
<evidence type="ECO:0000313" key="4">
    <source>
        <dbReference type="Proteomes" id="UP000285190"/>
    </source>
</evidence>
<reference evidence="3 4" key="1">
    <citation type="submission" date="2018-09" db="EMBL/GenBank/DDBJ databases">
        <authorList>
            <person name="Zhu H."/>
        </authorList>
    </citation>
    <scope>NUCLEOTIDE SEQUENCE [LARGE SCALE GENOMIC DNA]</scope>
    <source>
        <strain evidence="3 4">K2R10-39</strain>
    </source>
</reference>
<feature type="compositionally biased region" description="Basic and acidic residues" evidence="1">
    <location>
        <begin position="89"/>
        <end position="129"/>
    </location>
</feature>
<feature type="region of interest" description="Disordered" evidence="1">
    <location>
        <begin position="38"/>
        <end position="169"/>
    </location>
</feature>
<dbReference type="OrthoDB" id="9181422at2"/>
<gene>
    <name evidence="3" type="ORF">D3870_09320</name>
</gene>
<accession>A0A418X159</accession>
<name>A0A418X159_9BURK</name>
<organism evidence="3 4">
    <name type="scientific">Noviherbaspirillum cavernae</name>
    <dbReference type="NCBI Taxonomy" id="2320862"/>
    <lineage>
        <taxon>Bacteria</taxon>
        <taxon>Pseudomonadati</taxon>
        <taxon>Pseudomonadota</taxon>
        <taxon>Betaproteobacteria</taxon>
        <taxon>Burkholderiales</taxon>
        <taxon>Oxalobacteraceae</taxon>
        <taxon>Noviherbaspirillum</taxon>
    </lineage>
</organism>
<comment type="caution">
    <text evidence="3">The sequence shown here is derived from an EMBL/GenBank/DDBJ whole genome shotgun (WGS) entry which is preliminary data.</text>
</comment>
<dbReference type="RefSeq" id="WP_119738525.1">
    <property type="nucleotide sequence ID" value="NZ_QYUN01000002.1"/>
</dbReference>
<evidence type="ECO:0000313" key="3">
    <source>
        <dbReference type="EMBL" id="RJG06180.1"/>
    </source>
</evidence>
<feature type="chain" id="PRO_5019569684" evidence="2">
    <location>
        <begin position="25"/>
        <end position="169"/>
    </location>
</feature>
<sequence length="169" mass="18805">MTRLHLKNVMIALATLCVTSSALGQYVWLNEKGVKQYSDMPPPASVPESRILKVPGKTLGSSKPNPAPDADRSVDAATATKAPLTTAEKNADFQKRRSEQEQKEKKAAEDEKVAAAKARNCENARDYQRSLESGVRITKSDKNGERTFLSDEQRTRELQDSRRILEDCK</sequence>
<feature type="compositionally biased region" description="Low complexity" evidence="1">
    <location>
        <begin position="76"/>
        <end position="87"/>
    </location>
</feature>
<dbReference type="Proteomes" id="UP000285190">
    <property type="component" value="Unassembled WGS sequence"/>
</dbReference>
<evidence type="ECO:0000256" key="1">
    <source>
        <dbReference type="SAM" id="MobiDB-lite"/>
    </source>
</evidence>
<dbReference type="AlphaFoldDB" id="A0A418X159"/>
<keyword evidence="2" id="KW-0732">Signal</keyword>
<feature type="compositionally biased region" description="Basic and acidic residues" evidence="1">
    <location>
        <begin position="138"/>
        <end position="169"/>
    </location>
</feature>